<comment type="caution">
    <text evidence="1">The sequence shown here is derived from an EMBL/GenBank/DDBJ whole genome shotgun (WGS) entry which is preliminary data.</text>
</comment>
<reference evidence="2" key="2">
    <citation type="submission" date="2019-01" db="EMBL/GenBank/DDBJ databases">
        <title>Genome sequence of Desulfonema ishimotonii strain Tokyo 01.</title>
        <authorList>
            <person name="Fukui M."/>
        </authorList>
    </citation>
    <scope>NUCLEOTIDE SEQUENCE [LARGE SCALE GENOMIC DNA]</scope>
    <source>
        <strain evidence="2">Tokyo 01</strain>
    </source>
</reference>
<dbReference type="GO" id="GO:0003690">
    <property type="term" value="F:double-stranded DNA binding"/>
    <property type="evidence" value="ECO:0007669"/>
    <property type="project" value="InterPro"/>
</dbReference>
<dbReference type="RefSeq" id="WP_124329677.1">
    <property type="nucleotide sequence ID" value="NZ_BEXT01000001.1"/>
</dbReference>
<dbReference type="Pfam" id="PF07352">
    <property type="entry name" value="Phage_Mu_Gam"/>
    <property type="match status" value="1"/>
</dbReference>
<reference evidence="2" key="1">
    <citation type="submission" date="2017-11" db="EMBL/GenBank/DDBJ databases">
        <authorList>
            <person name="Watanabe M."/>
            <person name="Kojima H."/>
        </authorList>
    </citation>
    <scope>NUCLEOTIDE SEQUENCE [LARGE SCALE GENOMIC DNA]</scope>
    <source>
        <strain evidence="2">Tokyo 01</strain>
    </source>
</reference>
<dbReference type="InterPro" id="IPR009951">
    <property type="entry name" value="Host-nuc_inhib_Gam"/>
</dbReference>
<organism evidence="1 2">
    <name type="scientific">Desulfonema ishimotonii</name>
    <dbReference type="NCBI Taxonomy" id="45657"/>
    <lineage>
        <taxon>Bacteria</taxon>
        <taxon>Pseudomonadati</taxon>
        <taxon>Thermodesulfobacteriota</taxon>
        <taxon>Desulfobacteria</taxon>
        <taxon>Desulfobacterales</taxon>
        <taxon>Desulfococcaceae</taxon>
        <taxon>Desulfonema</taxon>
    </lineage>
</organism>
<keyword evidence="2" id="KW-1185">Reference proteome</keyword>
<dbReference type="SUPFAM" id="SSF161266">
    <property type="entry name" value="Gam-like"/>
    <property type="match status" value="1"/>
</dbReference>
<protein>
    <submittedName>
        <fullName evidence="1">Host-nuclease inhibitor protein Gam</fullName>
    </submittedName>
</protein>
<dbReference type="EMBL" id="BEXT01000001">
    <property type="protein sequence ID" value="GBC62510.1"/>
    <property type="molecule type" value="Genomic_DNA"/>
</dbReference>
<dbReference type="AlphaFoldDB" id="A0A401FZY0"/>
<accession>A0A401FZY0</accession>
<dbReference type="Proteomes" id="UP000288096">
    <property type="component" value="Unassembled WGS sequence"/>
</dbReference>
<dbReference type="GO" id="GO:0042262">
    <property type="term" value="P:DNA protection"/>
    <property type="evidence" value="ECO:0007669"/>
    <property type="project" value="InterPro"/>
</dbReference>
<dbReference type="Gene3D" id="1.20.5.170">
    <property type="match status" value="1"/>
</dbReference>
<proteinExistence type="predicted"/>
<sequence length="170" mass="19256">MARVKPEKREVIKNLKDADSAMAEIGHLAREIGGIKMNAASEIDRIKADADAKITPLAKRIKEIEAGLSFYAEYNKDDLFQTARSRDLVFGVFGFRRSTKLKPLAKWTWKKVLGALKDGGFKEAIALKERENREVLSQWPDDRLASVGVARDARDSFWYEVKEEALEADK</sequence>
<name>A0A401FZY0_9BACT</name>
<evidence type="ECO:0000313" key="2">
    <source>
        <dbReference type="Proteomes" id="UP000288096"/>
    </source>
</evidence>
<evidence type="ECO:0000313" key="1">
    <source>
        <dbReference type="EMBL" id="GBC62510.1"/>
    </source>
</evidence>
<dbReference type="OrthoDB" id="5461114at2"/>
<gene>
    <name evidence="1" type="ORF">DENIS_3482</name>
</gene>